<dbReference type="InterPro" id="IPR051226">
    <property type="entry name" value="PP1_Regulatory_Subunit"/>
</dbReference>
<dbReference type="SMART" id="SM00248">
    <property type="entry name" value="ANK"/>
    <property type="match status" value="2"/>
</dbReference>
<dbReference type="Pfam" id="PF01833">
    <property type="entry name" value="TIG"/>
    <property type="match status" value="1"/>
</dbReference>
<dbReference type="InterPro" id="IPR057962">
    <property type="entry name" value="SPT23_MGA2_DBD"/>
</dbReference>
<evidence type="ECO:0000256" key="8">
    <source>
        <dbReference type="SAM" id="Phobius"/>
    </source>
</evidence>
<organism evidence="10 11">
    <name type="scientific">Cyberlindnera jadinii (strain ATCC 18201 / CBS 1600 / BCRC 20928 / JCM 3617 / NBRC 0987 / NRRL Y-1542)</name>
    <name type="common">Torula yeast</name>
    <name type="synonym">Candida utilis</name>
    <dbReference type="NCBI Taxonomy" id="983966"/>
    <lineage>
        <taxon>Eukaryota</taxon>
        <taxon>Fungi</taxon>
        <taxon>Dikarya</taxon>
        <taxon>Ascomycota</taxon>
        <taxon>Saccharomycotina</taxon>
        <taxon>Saccharomycetes</taxon>
        <taxon>Phaffomycetales</taxon>
        <taxon>Phaffomycetaceae</taxon>
        <taxon>Cyberlindnera</taxon>
    </lineage>
</organism>
<feature type="region of interest" description="Disordered" evidence="7">
    <location>
        <begin position="700"/>
        <end position="725"/>
    </location>
</feature>
<feature type="compositionally biased region" description="Low complexity" evidence="7">
    <location>
        <begin position="46"/>
        <end position="62"/>
    </location>
</feature>
<dbReference type="AlphaFoldDB" id="A0A0H5CBK9"/>
<protein>
    <recommendedName>
        <fullName evidence="9">IPT/TIG domain-containing protein</fullName>
    </recommendedName>
</protein>
<feature type="compositionally biased region" description="Low complexity" evidence="7">
    <location>
        <begin position="214"/>
        <end position="226"/>
    </location>
</feature>
<dbReference type="CDD" id="cd00102">
    <property type="entry name" value="IPT"/>
    <property type="match status" value="1"/>
</dbReference>
<keyword evidence="8" id="KW-0812">Transmembrane</keyword>
<keyword evidence="3" id="KW-0677">Repeat</keyword>
<feature type="region of interest" description="Disordered" evidence="7">
    <location>
        <begin position="985"/>
        <end position="1005"/>
    </location>
</feature>
<keyword evidence="2" id="KW-0597">Phosphoprotein</keyword>
<dbReference type="GO" id="GO:0045944">
    <property type="term" value="P:positive regulation of transcription by RNA polymerase II"/>
    <property type="evidence" value="ECO:0007669"/>
    <property type="project" value="UniProtKB-ARBA"/>
</dbReference>
<dbReference type="PROSITE" id="PS50088">
    <property type="entry name" value="ANK_REPEAT"/>
    <property type="match status" value="2"/>
</dbReference>
<keyword evidence="1" id="KW-0217">Developmental protein</keyword>
<feature type="compositionally biased region" description="Polar residues" evidence="7">
    <location>
        <begin position="924"/>
        <end position="938"/>
    </location>
</feature>
<dbReference type="Gene3D" id="1.25.40.20">
    <property type="entry name" value="Ankyrin repeat-containing domain"/>
    <property type="match status" value="1"/>
</dbReference>
<feature type="transmembrane region" description="Helical" evidence="8">
    <location>
        <begin position="1027"/>
        <end position="1045"/>
    </location>
</feature>
<dbReference type="InterPro" id="IPR002909">
    <property type="entry name" value="IPT_dom"/>
</dbReference>
<evidence type="ECO:0000256" key="2">
    <source>
        <dbReference type="ARBA" id="ARBA00022553"/>
    </source>
</evidence>
<dbReference type="InterPro" id="IPR014756">
    <property type="entry name" value="Ig_E-set"/>
</dbReference>
<comment type="similarity">
    <text evidence="5">Belongs to the NRARP family.</text>
</comment>
<feature type="compositionally biased region" description="Polar residues" evidence="7">
    <location>
        <begin position="13"/>
        <end position="25"/>
    </location>
</feature>
<dbReference type="EMBL" id="CDQK01000002">
    <property type="protein sequence ID" value="CEP21804.1"/>
    <property type="molecule type" value="Genomic_DNA"/>
</dbReference>
<dbReference type="GO" id="GO:0033554">
    <property type="term" value="P:cellular response to stress"/>
    <property type="evidence" value="ECO:0007669"/>
    <property type="project" value="UniProtKB-ARBA"/>
</dbReference>
<dbReference type="SUPFAM" id="SSF81296">
    <property type="entry name" value="E set domains"/>
    <property type="match status" value="1"/>
</dbReference>
<keyword evidence="8" id="KW-0472">Membrane</keyword>
<feature type="region of interest" description="Disordered" evidence="7">
    <location>
        <begin position="441"/>
        <end position="529"/>
    </location>
</feature>
<feature type="repeat" description="ANK" evidence="6">
    <location>
        <begin position="789"/>
        <end position="821"/>
    </location>
</feature>
<feature type="repeat" description="ANK" evidence="6">
    <location>
        <begin position="756"/>
        <end position="788"/>
    </location>
</feature>
<dbReference type="FunFam" id="2.60.40.10:FF:001880">
    <property type="entry name" value="Mga2p"/>
    <property type="match status" value="1"/>
</dbReference>
<dbReference type="GO" id="GO:0019208">
    <property type="term" value="F:phosphatase regulator activity"/>
    <property type="evidence" value="ECO:0007669"/>
    <property type="project" value="TreeGrafter"/>
</dbReference>
<feature type="compositionally biased region" description="Acidic residues" evidence="7">
    <location>
        <begin position="882"/>
        <end position="918"/>
    </location>
</feature>
<dbReference type="Pfam" id="PF25603">
    <property type="entry name" value="SPT23_MGA2_DBD"/>
    <property type="match status" value="1"/>
</dbReference>
<evidence type="ECO:0000256" key="7">
    <source>
        <dbReference type="SAM" id="MobiDB-lite"/>
    </source>
</evidence>
<feature type="compositionally biased region" description="Polar residues" evidence="7">
    <location>
        <begin position="985"/>
        <end position="1003"/>
    </location>
</feature>
<dbReference type="SMART" id="SM00429">
    <property type="entry name" value="IPT"/>
    <property type="match status" value="1"/>
</dbReference>
<proteinExistence type="inferred from homology"/>
<dbReference type="InterPro" id="IPR036770">
    <property type="entry name" value="Ankyrin_rpt-contain_sf"/>
</dbReference>
<dbReference type="GO" id="GO:0004857">
    <property type="term" value="F:enzyme inhibitor activity"/>
    <property type="evidence" value="ECO:0007669"/>
    <property type="project" value="TreeGrafter"/>
</dbReference>
<keyword evidence="8" id="KW-1133">Transmembrane helix</keyword>
<evidence type="ECO:0000256" key="3">
    <source>
        <dbReference type="ARBA" id="ARBA00022737"/>
    </source>
</evidence>
<dbReference type="GO" id="GO:0005634">
    <property type="term" value="C:nucleus"/>
    <property type="evidence" value="ECO:0007669"/>
    <property type="project" value="UniProtKB-ARBA"/>
</dbReference>
<feature type="compositionally biased region" description="Polar residues" evidence="7">
    <location>
        <begin position="474"/>
        <end position="483"/>
    </location>
</feature>
<dbReference type="GO" id="GO:2001280">
    <property type="term" value="P:positive regulation of unsaturated fatty acid biosynthetic process"/>
    <property type="evidence" value="ECO:0007669"/>
    <property type="project" value="UniProtKB-ARBA"/>
</dbReference>
<evidence type="ECO:0000256" key="1">
    <source>
        <dbReference type="ARBA" id="ARBA00022473"/>
    </source>
</evidence>
<feature type="region of interest" description="Disordered" evidence="7">
    <location>
        <begin position="1"/>
        <end position="26"/>
    </location>
</feature>
<feature type="compositionally biased region" description="Polar residues" evidence="7">
    <location>
        <begin position="448"/>
        <end position="467"/>
    </location>
</feature>
<dbReference type="GO" id="GO:0030466">
    <property type="term" value="P:silent mating-type cassette heterochromatin formation"/>
    <property type="evidence" value="ECO:0007669"/>
    <property type="project" value="UniProtKB-ARBA"/>
</dbReference>
<reference evidence="11" key="1">
    <citation type="journal article" date="2015" name="J. Biotechnol.">
        <title>The structure of the Cyberlindnera jadinii genome and its relation to Candida utilis analyzed by the occurrence of single nucleotide polymorphisms.</title>
        <authorList>
            <person name="Rupp O."/>
            <person name="Brinkrolf K."/>
            <person name="Buerth C."/>
            <person name="Kunigo M."/>
            <person name="Schneider J."/>
            <person name="Jaenicke S."/>
            <person name="Goesmann A."/>
            <person name="Puehler A."/>
            <person name="Jaeger K.-E."/>
            <person name="Ernst J.F."/>
        </authorList>
    </citation>
    <scope>NUCLEOTIDE SEQUENCE [LARGE SCALE GENOMIC DNA]</scope>
    <source>
        <strain evidence="11">ATCC 18201 / CBS 1600 / BCRC 20928 / JCM 3617 / NBRC 0987 / NRRL Y-1542</strain>
    </source>
</reference>
<feature type="region of interest" description="Disordered" evidence="7">
    <location>
        <begin position="44"/>
        <end position="66"/>
    </location>
</feature>
<dbReference type="Proteomes" id="UP000038830">
    <property type="component" value="Unassembled WGS sequence"/>
</dbReference>
<name>A0A0H5CBK9_CYBJN</name>
<feature type="compositionally biased region" description="Polar residues" evidence="7">
    <location>
        <begin position="176"/>
        <end position="197"/>
    </location>
</feature>
<evidence type="ECO:0000256" key="4">
    <source>
        <dbReference type="ARBA" id="ARBA00023043"/>
    </source>
</evidence>
<accession>A0A0H5CBK9</accession>
<evidence type="ECO:0000313" key="11">
    <source>
        <dbReference type="Proteomes" id="UP000038830"/>
    </source>
</evidence>
<dbReference type="InterPro" id="IPR002110">
    <property type="entry name" value="Ankyrin_rpt"/>
</dbReference>
<dbReference type="Pfam" id="PF12796">
    <property type="entry name" value="Ank_2"/>
    <property type="match status" value="1"/>
</dbReference>
<keyword evidence="4 6" id="KW-0040">ANK repeat</keyword>
<dbReference type="Gene3D" id="2.60.40.10">
    <property type="entry name" value="Immunoglobulins"/>
    <property type="match status" value="1"/>
</dbReference>
<evidence type="ECO:0000259" key="9">
    <source>
        <dbReference type="SMART" id="SM00429"/>
    </source>
</evidence>
<dbReference type="PANTHER" id="PTHR24179:SF21">
    <property type="entry name" value="MYOSIN BINDING SUBUNIT, ISOFORM O"/>
    <property type="match status" value="1"/>
</dbReference>
<dbReference type="PROSITE" id="PS50297">
    <property type="entry name" value="ANK_REP_REGION"/>
    <property type="match status" value="2"/>
</dbReference>
<feature type="domain" description="IPT/TIG" evidence="9">
    <location>
        <begin position="582"/>
        <end position="666"/>
    </location>
</feature>
<evidence type="ECO:0000313" key="10">
    <source>
        <dbReference type="EMBL" id="CEP21804.1"/>
    </source>
</evidence>
<evidence type="ECO:0000256" key="5">
    <source>
        <dbReference type="ARBA" id="ARBA00038386"/>
    </source>
</evidence>
<dbReference type="PANTHER" id="PTHR24179">
    <property type="entry name" value="PROTEIN PHOSPHATASE 1 REGULATORY SUBUNIT 12"/>
    <property type="match status" value="1"/>
</dbReference>
<feature type="region of interest" description="Disordered" evidence="7">
    <location>
        <begin position="166"/>
        <end position="228"/>
    </location>
</feature>
<evidence type="ECO:0000256" key="6">
    <source>
        <dbReference type="PROSITE-ProRule" id="PRU00023"/>
    </source>
</evidence>
<dbReference type="GO" id="GO:0005789">
    <property type="term" value="C:endoplasmic reticulum membrane"/>
    <property type="evidence" value="ECO:0007669"/>
    <property type="project" value="UniProtKB-ARBA"/>
</dbReference>
<gene>
    <name evidence="10" type="ORF">BN1211_2010</name>
</gene>
<dbReference type="SUPFAM" id="SSF48403">
    <property type="entry name" value="Ankyrin repeat"/>
    <property type="match status" value="1"/>
</dbReference>
<dbReference type="InterPro" id="IPR013783">
    <property type="entry name" value="Ig-like_fold"/>
</dbReference>
<feature type="region of interest" description="Disordered" evidence="7">
    <location>
        <begin position="871"/>
        <end position="938"/>
    </location>
</feature>
<feature type="compositionally biased region" description="Low complexity" evidence="7">
    <location>
        <begin position="701"/>
        <end position="717"/>
    </location>
</feature>
<sequence>MSIQFDEFPPHLEQNQESSSSTSDNVDVLDEFLDRRLYDDAYVKNQQQQQGQQQPGQQQGQQVHEVYQREAADQHMVHNDDLFQEFLVDDMASSGGDFIFSAVDAQGHDMNSFDLGDAATATTLLPFVEPSSAVSNGNGNGNGNKEQAHMFSKDITAASPTNLTATTPVSIDMSPPGSTTSNNEVFTTPTSLPNETGGSMAEHSVGTQNESHRQQQQQTASSSISSPYEAARNILSGLKFGREVPPQFDNEFPKHYLGVNEETLPYRLTLENLPSCSRVETQIKLELKISPPPQQFLVHLPSDTIAKQKLCLSSELDQDAKDQMLFLDTYVLTSDDKPCNICTKCIRREQKRASRRKSGVSDNMSWMTNTHKRAIIFNCKEVISFPATPINGSSSVGLSSRIVCYCRHHNEPTGFKLLLLLRDSKGNLVAKHLSSPIMIMDRKKSGDDGSSNAQLSNTASNSANEGSSILLPRSGTQHPISPTSIEDDSSEAIASSDYNRATKRKKTWSPELSDGFSIAPSRTHSTAIKRESITHTSRSSLDMSAQHQPVQPLQPVLPYTLSTQSLQQQLQQQQQQQQQQNVPIIQKVIPAQGPLRGGIEVTLLGQNFKDGLVVKFGPNKALATQWWSATTMVTYLPPAPQAGQVIVTVEDLQTNQKTGSTVFTYVDDTDRQMIELALQIVGLKMNGKLEDARNIARKIIGSDGSGNNNGDESGTSSQQDTPMTGYSLQYDSDEDLILKVINMLPNRPNWSLCTAEGQTLLHLSSLKSYNRLVSCLLQKGARVDSKDVMGYTPLHYAALAGNRVSIEMLLNCKAKIDAKTDNGLTPEDVADANVLDLFKYHNSLISRKFSSTSISSSIFSIDDDQIDIQGGSHVSRMTTDGLTDDDYESDYDEDSDESSADASNEESENDFADNEGDSVENLPAGSSNEVTGTGSSQNGSLWNKVRNVFQNAGDADDLPRYDDLFPIGGQFSLTKLRFSSTTTAPATISNEATEDNGSSAQETSSDESEDVFMKFFNQRKNVQNDKMLLFFWLPLLFVIMSTFILHSTGYTTGLTTQFQDFMRDSVSKIMLGNERVKVALNKHFSQGYHAVTSAINA</sequence>